<dbReference type="EMBL" id="ML210308">
    <property type="protein sequence ID" value="TFK20206.1"/>
    <property type="molecule type" value="Genomic_DNA"/>
</dbReference>
<name>A0A5C3KJ35_COPMA</name>
<accession>A0A5C3KJ35</accession>
<proteinExistence type="predicted"/>
<keyword evidence="2" id="KW-1185">Reference proteome</keyword>
<dbReference type="Proteomes" id="UP000307440">
    <property type="component" value="Unassembled WGS sequence"/>
</dbReference>
<gene>
    <name evidence="1" type="ORF">FA15DRAFT_138248</name>
</gene>
<organism evidence="1 2">
    <name type="scientific">Coprinopsis marcescibilis</name>
    <name type="common">Agaric fungus</name>
    <name type="synonym">Psathyrella marcescibilis</name>
    <dbReference type="NCBI Taxonomy" id="230819"/>
    <lineage>
        <taxon>Eukaryota</taxon>
        <taxon>Fungi</taxon>
        <taxon>Dikarya</taxon>
        <taxon>Basidiomycota</taxon>
        <taxon>Agaricomycotina</taxon>
        <taxon>Agaricomycetes</taxon>
        <taxon>Agaricomycetidae</taxon>
        <taxon>Agaricales</taxon>
        <taxon>Agaricineae</taxon>
        <taxon>Psathyrellaceae</taxon>
        <taxon>Coprinopsis</taxon>
    </lineage>
</organism>
<sequence>MISRYQPWVSSVVFLDMQEGYPDELGCSLMGGWRRAYSRPALGSFGNVHPAMWLVNPRLRGSRLPSNTPGMQHMMLTVSTVGRHPGNCDHQRFANDFEEGWKTNDRFSETLHSQGDQEATNMAAMLSELTFSEPCVNGCYILSKFPVPTIYLFQKFKMRVLNMLRSSKWACHCST</sequence>
<dbReference type="AlphaFoldDB" id="A0A5C3KJ35"/>
<evidence type="ECO:0000313" key="1">
    <source>
        <dbReference type="EMBL" id="TFK20206.1"/>
    </source>
</evidence>
<reference evidence="1 2" key="1">
    <citation type="journal article" date="2019" name="Nat. Ecol. Evol.">
        <title>Megaphylogeny resolves global patterns of mushroom evolution.</title>
        <authorList>
            <person name="Varga T."/>
            <person name="Krizsan K."/>
            <person name="Foldi C."/>
            <person name="Dima B."/>
            <person name="Sanchez-Garcia M."/>
            <person name="Sanchez-Ramirez S."/>
            <person name="Szollosi G.J."/>
            <person name="Szarkandi J.G."/>
            <person name="Papp V."/>
            <person name="Albert L."/>
            <person name="Andreopoulos W."/>
            <person name="Angelini C."/>
            <person name="Antonin V."/>
            <person name="Barry K.W."/>
            <person name="Bougher N.L."/>
            <person name="Buchanan P."/>
            <person name="Buyck B."/>
            <person name="Bense V."/>
            <person name="Catcheside P."/>
            <person name="Chovatia M."/>
            <person name="Cooper J."/>
            <person name="Damon W."/>
            <person name="Desjardin D."/>
            <person name="Finy P."/>
            <person name="Geml J."/>
            <person name="Haridas S."/>
            <person name="Hughes K."/>
            <person name="Justo A."/>
            <person name="Karasinski D."/>
            <person name="Kautmanova I."/>
            <person name="Kiss B."/>
            <person name="Kocsube S."/>
            <person name="Kotiranta H."/>
            <person name="LaButti K.M."/>
            <person name="Lechner B.E."/>
            <person name="Liimatainen K."/>
            <person name="Lipzen A."/>
            <person name="Lukacs Z."/>
            <person name="Mihaltcheva S."/>
            <person name="Morgado L.N."/>
            <person name="Niskanen T."/>
            <person name="Noordeloos M.E."/>
            <person name="Ohm R.A."/>
            <person name="Ortiz-Santana B."/>
            <person name="Ovrebo C."/>
            <person name="Racz N."/>
            <person name="Riley R."/>
            <person name="Savchenko A."/>
            <person name="Shiryaev A."/>
            <person name="Soop K."/>
            <person name="Spirin V."/>
            <person name="Szebenyi C."/>
            <person name="Tomsovsky M."/>
            <person name="Tulloss R.E."/>
            <person name="Uehling J."/>
            <person name="Grigoriev I.V."/>
            <person name="Vagvolgyi C."/>
            <person name="Papp T."/>
            <person name="Martin F.M."/>
            <person name="Miettinen O."/>
            <person name="Hibbett D.S."/>
            <person name="Nagy L.G."/>
        </authorList>
    </citation>
    <scope>NUCLEOTIDE SEQUENCE [LARGE SCALE GENOMIC DNA]</scope>
    <source>
        <strain evidence="1 2">CBS 121175</strain>
    </source>
</reference>
<protein>
    <submittedName>
        <fullName evidence="1">Uncharacterized protein</fullName>
    </submittedName>
</protein>
<evidence type="ECO:0000313" key="2">
    <source>
        <dbReference type="Proteomes" id="UP000307440"/>
    </source>
</evidence>